<proteinExistence type="predicted"/>
<evidence type="ECO:0000313" key="3">
    <source>
        <dbReference type="Proteomes" id="UP000008305"/>
    </source>
</evidence>
<dbReference type="EMBL" id="CP002608">
    <property type="protein sequence ID" value="AEB41662.1"/>
    <property type="molecule type" value="Genomic_DNA"/>
</dbReference>
<protein>
    <submittedName>
        <fullName evidence="2">Uncharacterized protein</fullName>
    </submittedName>
</protein>
<organism evidence="2 3">
    <name type="scientific">Chlamydia pecorum (strain ATCC VR-628 / DSM 29919 / E58)</name>
    <name type="common">Chlamydophila pecorum</name>
    <dbReference type="NCBI Taxonomy" id="331635"/>
    <lineage>
        <taxon>Bacteria</taxon>
        <taxon>Pseudomonadati</taxon>
        <taxon>Chlamydiota</taxon>
        <taxon>Chlamydiia</taxon>
        <taxon>Chlamydiales</taxon>
        <taxon>Chlamydiaceae</taxon>
        <taxon>Chlamydia/Chlamydophila group</taxon>
        <taxon>Chlamydia</taxon>
    </lineage>
</organism>
<dbReference type="KEGG" id="cpm:G5S_0710"/>
<keyword evidence="1" id="KW-0472">Membrane</keyword>
<keyword evidence="3" id="KW-1185">Reference proteome</keyword>
<reference evidence="2 3" key="1">
    <citation type="journal article" date="2011" name="J. Bacteriol.">
        <title>Genome sequence of the obligate intracellular animal pathogen Chlamydia pecorum E58.</title>
        <authorList>
            <person name="Mojica S."/>
            <person name="Huot Creasy H."/>
            <person name="Daugherty S."/>
            <person name="Read T.D."/>
            <person name="Kim T."/>
            <person name="Kaltenboeck B."/>
            <person name="Bavoil P."/>
            <person name="Myers G.S."/>
        </authorList>
    </citation>
    <scope>NUCLEOTIDE SEQUENCE [LARGE SCALE GENOMIC DNA]</scope>
    <source>
        <strain evidence="2 3">E58</strain>
    </source>
</reference>
<name>A0AA34RDB9_CHLPE</name>
<keyword evidence="1" id="KW-0812">Transmembrane</keyword>
<evidence type="ECO:0000313" key="2">
    <source>
        <dbReference type="EMBL" id="AEB41662.1"/>
    </source>
</evidence>
<gene>
    <name evidence="2" type="ordered locus">G5S_0710</name>
</gene>
<sequence length="57" mass="6477">MNFFSEVANNLVVGGVLFVYGGAVIENFYHDRAFDSLIKIIIGDRKKSIVFRMRNPP</sequence>
<dbReference type="Proteomes" id="UP000008305">
    <property type="component" value="Chromosome"/>
</dbReference>
<dbReference type="AlphaFoldDB" id="A0AA34RDB9"/>
<feature type="transmembrane region" description="Helical" evidence="1">
    <location>
        <begin position="12"/>
        <end position="29"/>
    </location>
</feature>
<keyword evidence="1" id="KW-1133">Transmembrane helix</keyword>
<evidence type="ECO:0000256" key="1">
    <source>
        <dbReference type="SAM" id="Phobius"/>
    </source>
</evidence>
<accession>A0AA34RDB9</accession>